<protein>
    <submittedName>
        <fullName evidence="1">Uncharacterized protein</fullName>
    </submittedName>
</protein>
<proteinExistence type="predicted"/>
<organism evidence="1 2">
    <name type="scientific">Polyplax serrata</name>
    <name type="common">Common mouse louse</name>
    <dbReference type="NCBI Taxonomy" id="468196"/>
    <lineage>
        <taxon>Eukaryota</taxon>
        <taxon>Metazoa</taxon>
        <taxon>Ecdysozoa</taxon>
        <taxon>Arthropoda</taxon>
        <taxon>Hexapoda</taxon>
        <taxon>Insecta</taxon>
        <taxon>Pterygota</taxon>
        <taxon>Neoptera</taxon>
        <taxon>Paraneoptera</taxon>
        <taxon>Psocodea</taxon>
        <taxon>Troctomorpha</taxon>
        <taxon>Phthiraptera</taxon>
        <taxon>Anoplura</taxon>
        <taxon>Polyplacidae</taxon>
        <taxon>Polyplax</taxon>
    </lineage>
</organism>
<dbReference type="AlphaFoldDB" id="A0AAN8PMH8"/>
<sequence length="188" mass="21079">MNKSLNAVSMGSSPSGLAVVVVTSTSLTGQGLIIWQGVYICPILRSSLLSLQFIKGSESIRSGQLLNIRTRVVTNEKTSCRHKDATLQWKEVRREREKERKKERETQVTLFPLHFAVMDEGDFTGPRWQTTPPSGGVAILNGVNFRWLHPLPAIAIHLTTDNFSYVIDSYESYKHKHALTRECLGVPT</sequence>
<evidence type="ECO:0000313" key="1">
    <source>
        <dbReference type="EMBL" id="KAK6639102.1"/>
    </source>
</evidence>
<dbReference type="EMBL" id="JAWJWE010000003">
    <property type="protein sequence ID" value="KAK6639102.1"/>
    <property type="molecule type" value="Genomic_DNA"/>
</dbReference>
<comment type="caution">
    <text evidence="1">The sequence shown here is derived from an EMBL/GenBank/DDBJ whole genome shotgun (WGS) entry which is preliminary data.</text>
</comment>
<dbReference type="Proteomes" id="UP001372834">
    <property type="component" value="Unassembled WGS sequence"/>
</dbReference>
<accession>A0AAN8PMH8</accession>
<name>A0AAN8PMH8_POLSC</name>
<evidence type="ECO:0000313" key="2">
    <source>
        <dbReference type="Proteomes" id="UP001372834"/>
    </source>
</evidence>
<gene>
    <name evidence="1" type="ORF">RUM43_007372</name>
</gene>
<reference evidence="1 2" key="1">
    <citation type="submission" date="2023-10" db="EMBL/GenBank/DDBJ databases">
        <title>Genomes of two closely related lineages of the louse Polyplax serrata with different host specificities.</title>
        <authorList>
            <person name="Martinu J."/>
            <person name="Tarabai H."/>
            <person name="Stefka J."/>
            <person name="Hypsa V."/>
        </authorList>
    </citation>
    <scope>NUCLEOTIDE SEQUENCE [LARGE SCALE GENOMIC DNA]</scope>
    <source>
        <strain evidence="1">HR10_N</strain>
    </source>
</reference>